<dbReference type="SUPFAM" id="SSF48264">
    <property type="entry name" value="Cytochrome P450"/>
    <property type="match status" value="1"/>
</dbReference>
<evidence type="ECO:0000256" key="2">
    <source>
        <dbReference type="ARBA" id="ARBA00010617"/>
    </source>
</evidence>
<dbReference type="InterPro" id="IPR001128">
    <property type="entry name" value="Cyt_P450"/>
</dbReference>
<evidence type="ECO:0000313" key="7">
    <source>
        <dbReference type="EMBL" id="AXV06225.1"/>
    </source>
</evidence>
<proteinExistence type="inferred from homology"/>
<keyword evidence="6" id="KW-0503">Monooxygenase</keyword>
<dbReference type="PROSITE" id="PS00086">
    <property type="entry name" value="CYTOCHROME_P450"/>
    <property type="match status" value="1"/>
</dbReference>
<dbReference type="PRINTS" id="PR00385">
    <property type="entry name" value="P450"/>
</dbReference>
<sequence>MTEQASGSTATAVRTSLERSARIALHRVAKRLPGPPPALSRSRPLATPPPGSGLKVVMGDYGYPVIGWAANWMYASPLPWSDAVRDTYGPLAWSGMFTKRVINVGTADTVQQVLINREGHWSSEHGWSWIIGPFFHRGIMLLDDPDHHRDRRIMQQAFTRRRLEAYLARLAPVTASRIDAWGSGRLHAYPRLKQLTLDVATDVFLDERPDGGSGRPSGPTINRVNQAFIDCVRAGTGVIRTDVPLTRWHRGLQGRALLEDYFRDKLPAHRRSDGDDLLTALCHAESEDGERFSDDDVVNHIIFLMMAAHDTSTITTSSILWFLAKHPEWQERVREESLAMGAAPDGDVLDMRAIGQLTSLDLVMKEALRMVPPVFAMGRMAVQDTELDGYFVPAGTPASVSSLPVHYDPELWTDPHTFDPERFAEGRREDKRHPYGYFPFGGGAHKCIGMHFGQMEVKTIVHQLLRRHRITAPAADLTSVATSWDWTSLPKPLDDLPIVLEPIS</sequence>
<dbReference type="AlphaFoldDB" id="A0A346XVH8"/>
<dbReference type="Gene3D" id="1.10.630.10">
    <property type="entry name" value="Cytochrome P450"/>
    <property type="match status" value="1"/>
</dbReference>
<evidence type="ECO:0000313" key="8">
    <source>
        <dbReference type="Proteomes" id="UP000264006"/>
    </source>
</evidence>
<comment type="cofactor">
    <cofactor evidence="1 5">
        <name>heme</name>
        <dbReference type="ChEBI" id="CHEBI:30413"/>
    </cofactor>
</comment>
<protein>
    <submittedName>
        <fullName evidence="7">Cytochrome P450</fullName>
    </submittedName>
</protein>
<evidence type="ECO:0000256" key="6">
    <source>
        <dbReference type="RuleBase" id="RU000461"/>
    </source>
</evidence>
<comment type="similarity">
    <text evidence="2 6">Belongs to the cytochrome P450 family.</text>
</comment>
<gene>
    <name evidence="7" type="ORF">DVS28_a1532</name>
</gene>
<keyword evidence="4 5" id="KW-0408">Iron</keyword>
<dbReference type="GO" id="GO:0005506">
    <property type="term" value="F:iron ion binding"/>
    <property type="evidence" value="ECO:0007669"/>
    <property type="project" value="InterPro"/>
</dbReference>
<dbReference type="GO" id="GO:0016705">
    <property type="term" value="F:oxidoreductase activity, acting on paired donors, with incorporation or reduction of molecular oxygen"/>
    <property type="evidence" value="ECO:0007669"/>
    <property type="project" value="InterPro"/>
</dbReference>
<dbReference type="Pfam" id="PF00067">
    <property type="entry name" value="p450"/>
    <property type="match status" value="1"/>
</dbReference>
<accession>A0A346XVH8</accession>
<dbReference type="PRINTS" id="PR00465">
    <property type="entry name" value="EP450IV"/>
</dbReference>
<dbReference type="InterPro" id="IPR002403">
    <property type="entry name" value="Cyt_P450_E_grp-IV"/>
</dbReference>
<dbReference type="RefSeq" id="WP_114590914.1">
    <property type="nucleotide sequence ID" value="NZ_CP031165.1"/>
</dbReference>
<keyword evidence="8" id="KW-1185">Reference proteome</keyword>
<dbReference type="EMBL" id="CP031165">
    <property type="protein sequence ID" value="AXV06225.1"/>
    <property type="molecule type" value="Genomic_DNA"/>
</dbReference>
<dbReference type="InterPro" id="IPR017972">
    <property type="entry name" value="Cyt_P450_CS"/>
</dbReference>
<keyword evidence="6" id="KW-0560">Oxidoreductase</keyword>
<evidence type="ECO:0000256" key="4">
    <source>
        <dbReference type="ARBA" id="ARBA00023004"/>
    </source>
</evidence>
<dbReference type="Proteomes" id="UP000264006">
    <property type="component" value="Chromosome"/>
</dbReference>
<dbReference type="KEGG" id="euz:DVS28_a1532"/>
<dbReference type="InterPro" id="IPR036396">
    <property type="entry name" value="Cyt_P450_sf"/>
</dbReference>
<evidence type="ECO:0000256" key="5">
    <source>
        <dbReference type="PIRSR" id="PIRSR602403-1"/>
    </source>
</evidence>
<dbReference type="OrthoDB" id="3217230at2"/>
<keyword evidence="5 6" id="KW-0349">Heme</keyword>
<dbReference type="GO" id="GO:0004497">
    <property type="term" value="F:monooxygenase activity"/>
    <property type="evidence" value="ECO:0007669"/>
    <property type="project" value="UniProtKB-KW"/>
</dbReference>
<dbReference type="PANTHER" id="PTHR24305:SF166">
    <property type="entry name" value="CYTOCHROME P450 12A4, MITOCHONDRIAL-RELATED"/>
    <property type="match status" value="1"/>
</dbReference>
<organism evidence="7 8">
    <name type="scientific">Euzebya pacifica</name>
    <dbReference type="NCBI Taxonomy" id="1608957"/>
    <lineage>
        <taxon>Bacteria</taxon>
        <taxon>Bacillati</taxon>
        <taxon>Actinomycetota</taxon>
        <taxon>Nitriliruptoria</taxon>
        <taxon>Euzebyales</taxon>
    </lineage>
</organism>
<keyword evidence="3 5" id="KW-0479">Metal-binding</keyword>
<evidence type="ECO:0000256" key="1">
    <source>
        <dbReference type="ARBA" id="ARBA00001971"/>
    </source>
</evidence>
<dbReference type="InterPro" id="IPR050121">
    <property type="entry name" value="Cytochrome_P450_monoxygenase"/>
</dbReference>
<dbReference type="GO" id="GO:0020037">
    <property type="term" value="F:heme binding"/>
    <property type="evidence" value="ECO:0007669"/>
    <property type="project" value="InterPro"/>
</dbReference>
<name>A0A346XVH8_9ACTN</name>
<reference evidence="7 8" key="1">
    <citation type="submission" date="2018-09" db="EMBL/GenBank/DDBJ databases">
        <title>Complete genome sequence of Euzebya sp. DY32-46 isolated from seawater of Pacific Ocean.</title>
        <authorList>
            <person name="Xu L."/>
            <person name="Wu Y.-H."/>
            <person name="Xu X.-W."/>
        </authorList>
    </citation>
    <scope>NUCLEOTIDE SEQUENCE [LARGE SCALE GENOMIC DNA]</scope>
    <source>
        <strain evidence="7 8">DY32-46</strain>
    </source>
</reference>
<feature type="binding site" description="axial binding residue" evidence="5">
    <location>
        <position position="447"/>
    </location>
    <ligand>
        <name>heme</name>
        <dbReference type="ChEBI" id="CHEBI:30413"/>
    </ligand>
    <ligandPart>
        <name>Fe</name>
        <dbReference type="ChEBI" id="CHEBI:18248"/>
    </ligandPart>
</feature>
<evidence type="ECO:0000256" key="3">
    <source>
        <dbReference type="ARBA" id="ARBA00022723"/>
    </source>
</evidence>
<dbReference type="PANTHER" id="PTHR24305">
    <property type="entry name" value="CYTOCHROME P450"/>
    <property type="match status" value="1"/>
</dbReference>